<proteinExistence type="predicted"/>
<evidence type="ECO:0000313" key="3">
    <source>
        <dbReference type="Proteomes" id="UP000521676"/>
    </source>
</evidence>
<gene>
    <name evidence="1" type="ORF">HXX08_08340</name>
    <name evidence="2" type="ORF">OZ401_001011</name>
</gene>
<accession>A0A8T7LZV5</accession>
<organism evidence="1 3">
    <name type="scientific">Candidatus Chlorohelix allophototropha</name>
    <dbReference type="NCBI Taxonomy" id="3003348"/>
    <lineage>
        <taxon>Bacteria</taxon>
        <taxon>Bacillati</taxon>
        <taxon>Chloroflexota</taxon>
        <taxon>Chloroflexia</taxon>
        <taxon>Candidatus Chloroheliales</taxon>
        <taxon>Candidatus Chloroheliaceae</taxon>
        <taxon>Candidatus Chlorohelix</taxon>
    </lineage>
</organism>
<dbReference type="EMBL" id="JACATZ010000001">
    <property type="protein sequence ID" value="NWJ45872.1"/>
    <property type="molecule type" value="Genomic_DNA"/>
</dbReference>
<evidence type="ECO:0000313" key="2">
    <source>
        <dbReference type="EMBL" id="WJW67736.1"/>
    </source>
</evidence>
<dbReference type="Proteomes" id="UP001431572">
    <property type="component" value="Chromosome 1"/>
</dbReference>
<dbReference type="RefSeq" id="WP_341469626.1">
    <property type="nucleotide sequence ID" value="NZ_CP128399.1"/>
</dbReference>
<evidence type="ECO:0000313" key="4">
    <source>
        <dbReference type="Proteomes" id="UP001431572"/>
    </source>
</evidence>
<dbReference type="AlphaFoldDB" id="A0A8T7LZV5"/>
<sequence>MAQACFFGTNGLPVPELSGVAAQWFQSQGFSTYVYTDPIGRIFVDAHKESLGRSIFGLSLALTVAFSQPQEGQMLVEFGGGIWGDKLVSGAVGLLFFQPLLVTSIVGAWQQSRLDDDASSFLNTYIYQRTGRFPTYAPAIPLWQNQGIATPPPPPNNYYQTGYAPQGLPLAQWPEPGFIPPRASWFDPESAHQVFFATYSRMPTWQAAIADGVIQPEEIKAQEKLIAELHGQAEVNLSSPQRMMLNEIMADMDALESKMQ</sequence>
<keyword evidence="4" id="KW-1185">Reference proteome</keyword>
<dbReference type="EMBL" id="CP128399">
    <property type="protein sequence ID" value="WJW67736.1"/>
    <property type="molecule type" value="Genomic_DNA"/>
</dbReference>
<protein>
    <submittedName>
        <fullName evidence="1">Uncharacterized protein</fullName>
    </submittedName>
</protein>
<dbReference type="Proteomes" id="UP000521676">
    <property type="component" value="Unassembled WGS sequence"/>
</dbReference>
<evidence type="ECO:0000313" key="1">
    <source>
        <dbReference type="EMBL" id="NWJ45872.1"/>
    </source>
</evidence>
<reference evidence="1 3" key="1">
    <citation type="submission" date="2020-06" db="EMBL/GenBank/DDBJ databases">
        <title>Anoxygenic phototrophic Chloroflexota member uses a Type I reaction center.</title>
        <authorList>
            <person name="Tsuji J.M."/>
            <person name="Shaw N.A."/>
            <person name="Nagashima S."/>
            <person name="Venkiteswaran J."/>
            <person name="Schiff S.L."/>
            <person name="Hanada S."/>
            <person name="Tank M."/>
            <person name="Neufeld J.D."/>
        </authorList>
    </citation>
    <scope>NUCLEOTIDE SEQUENCE [LARGE SCALE GENOMIC DNA]</scope>
    <source>
        <strain evidence="1">L227-S17</strain>
    </source>
</reference>
<reference evidence="2" key="2">
    <citation type="journal article" date="2024" name="Nature">
        <title>Anoxygenic phototroph of the Chloroflexota uses a type I reaction centre.</title>
        <authorList>
            <person name="Tsuji J.M."/>
            <person name="Shaw N.A."/>
            <person name="Nagashima S."/>
            <person name="Venkiteswaran J.J."/>
            <person name="Schiff S.L."/>
            <person name="Watanabe T."/>
            <person name="Fukui M."/>
            <person name="Hanada S."/>
            <person name="Tank M."/>
            <person name="Neufeld J.D."/>
        </authorList>
    </citation>
    <scope>NUCLEOTIDE SEQUENCE</scope>
    <source>
        <strain evidence="2">L227-S17</strain>
    </source>
</reference>
<name>A0A8T7LZV5_9CHLR</name>